<sequence length="485" mass="55139">MSGLEIVAAIAALVSGFHAASELVRRLPPDTVSKLCCGFPRRGKRNALEYWLIRGEEVAIYLKEIHENRIAMYRHTHAEYDTVYTDEHMLLEYLVDVRIIIEQRIILVLRNSVNDSSDRADFKTLASIIQDADLGIIEVVEYIALVGHRNTDKYKTTISGTRIKLTKMVKVQRVGHFKLLTVPTWTKFHQYRLDFPNDYSPLTETYKPLADLSETDHTRKAKKRMQSRSQDAEMEIIPVGKLNDRSAATSAQKAYRGQSHAGSGRRKSTPDETHAPVIESALGYDKGSRGDRSYNDEPEVTPKPRYEYPNDVDDTSYHGSSKGHARSSKLSAERHGDDRKPSFCPGPIVEWDLDYDESGRHATSTQKEEEFEDRERTKTTDMSRKSASTPTVEHPSSHGRPRKSRKKERPQTLVGPSPPSHEPGRRPYKRSSAPAQSRGDNPIADVQRPSKTCRGGQMSTSFIRPNCKLLRQYYKREQEDGEQIQ</sequence>
<feature type="chain" id="PRO_5025374436" evidence="2">
    <location>
        <begin position="20"/>
        <end position="485"/>
    </location>
</feature>
<accession>A0A6A5WEB1</accession>
<reference evidence="3" key="1">
    <citation type="journal article" date="2020" name="Stud. Mycol.">
        <title>101 Dothideomycetes genomes: a test case for predicting lifestyles and emergence of pathogens.</title>
        <authorList>
            <person name="Haridas S."/>
            <person name="Albert R."/>
            <person name="Binder M."/>
            <person name="Bloem J."/>
            <person name="Labutti K."/>
            <person name="Salamov A."/>
            <person name="Andreopoulos B."/>
            <person name="Baker S."/>
            <person name="Barry K."/>
            <person name="Bills G."/>
            <person name="Bluhm B."/>
            <person name="Cannon C."/>
            <person name="Castanera R."/>
            <person name="Culley D."/>
            <person name="Daum C."/>
            <person name="Ezra D."/>
            <person name="Gonzalez J."/>
            <person name="Henrissat B."/>
            <person name="Kuo A."/>
            <person name="Liang C."/>
            <person name="Lipzen A."/>
            <person name="Lutzoni F."/>
            <person name="Magnuson J."/>
            <person name="Mondo S."/>
            <person name="Nolan M."/>
            <person name="Ohm R."/>
            <person name="Pangilinan J."/>
            <person name="Park H.-J."/>
            <person name="Ramirez L."/>
            <person name="Alfaro M."/>
            <person name="Sun H."/>
            <person name="Tritt A."/>
            <person name="Yoshinaga Y."/>
            <person name="Zwiers L.-H."/>
            <person name="Turgeon B."/>
            <person name="Goodwin S."/>
            <person name="Spatafora J."/>
            <person name="Crous P."/>
            <person name="Grigoriev I."/>
        </authorList>
    </citation>
    <scope>NUCLEOTIDE SEQUENCE</scope>
    <source>
        <strain evidence="3">CBS 123094</strain>
    </source>
</reference>
<feature type="compositionally biased region" description="Basic and acidic residues" evidence="1">
    <location>
        <begin position="286"/>
        <end position="308"/>
    </location>
</feature>
<dbReference type="OrthoDB" id="10671235at2759"/>
<dbReference type="Proteomes" id="UP000799779">
    <property type="component" value="Unassembled WGS sequence"/>
</dbReference>
<evidence type="ECO:0000313" key="4">
    <source>
        <dbReference type="Proteomes" id="UP000799779"/>
    </source>
</evidence>
<name>A0A6A5WEB1_9PLEO</name>
<feature type="compositionally biased region" description="Basic residues" evidence="1">
    <location>
        <begin position="397"/>
        <end position="408"/>
    </location>
</feature>
<evidence type="ECO:0000256" key="1">
    <source>
        <dbReference type="SAM" id="MobiDB-lite"/>
    </source>
</evidence>
<gene>
    <name evidence="3" type="ORF">P154DRAFT_212278</name>
</gene>
<organism evidence="3 4">
    <name type="scientific">Amniculicola lignicola CBS 123094</name>
    <dbReference type="NCBI Taxonomy" id="1392246"/>
    <lineage>
        <taxon>Eukaryota</taxon>
        <taxon>Fungi</taxon>
        <taxon>Dikarya</taxon>
        <taxon>Ascomycota</taxon>
        <taxon>Pezizomycotina</taxon>
        <taxon>Dothideomycetes</taxon>
        <taxon>Pleosporomycetidae</taxon>
        <taxon>Pleosporales</taxon>
        <taxon>Amniculicolaceae</taxon>
        <taxon>Amniculicola</taxon>
    </lineage>
</organism>
<protein>
    <submittedName>
        <fullName evidence="3">Uncharacterized protein</fullName>
    </submittedName>
</protein>
<keyword evidence="4" id="KW-1185">Reference proteome</keyword>
<evidence type="ECO:0000256" key="2">
    <source>
        <dbReference type="SAM" id="SignalP"/>
    </source>
</evidence>
<evidence type="ECO:0000313" key="3">
    <source>
        <dbReference type="EMBL" id="KAF1999962.1"/>
    </source>
</evidence>
<proteinExistence type="predicted"/>
<dbReference type="EMBL" id="ML977592">
    <property type="protein sequence ID" value="KAF1999962.1"/>
    <property type="molecule type" value="Genomic_DNA"/>
</dbReference>
<feature type="region of interest" description="Disordered" evidence="1">
    <location>
        <begin position="210"/>
        <end position="460"/>
    </location>
</feature>
<feature type="signal peptide" evidence="2">
    <location>
        <begin position="1"/>
        <end position="19"/>
    </location>
</feature>
<feature type="compositionally biased region" description="Basic and acidic residues" evidence="1">
    <location>
        <begin position="373"/>
        <end position="384"/>
    </location>
</feature>
<feature type="compositionally biased region" description="Basic and acidic residues" evidence="1">
    <location>
        <begin position="331"/>
        <end position="341"/>
    </location>
</feature>
<dbReference type="AlphaFoldDB" id="A0A6A5WEB1"/>
<keyword evidence="2" id="KW-0732">Signal</keyword>